<dbReference type="RefSeq" id="WP_176861322.1">
    <property type="nucleotide sequence ID" value="NZ_JABXWT010000001.1"/>
</dbReference>
<dbReference type="CDD" id="cd00093">
    <property type="entry name" value="HTH_XRE"/>
    <property type="match status" value="1"/>
</dbReference>
<gene>
    <name evidence="2" type="ORF">HW561_00790</name>
</gene>
<dbReference type="EMBL" id="JABXWT010000001">
    <property type="protein sequence ID" value="NVO54324.1"/>
    <property type="molecule type" value="Genomic_DNA"/>
</dbReference>
<dbReference type="SUPFAM" id="SSF47413">
    <property type="entry name" value="lambda repressor-like DNA-binding domains"/>
    <property type="match status" value="1"/>
</dbReference>
<accession>A0ABX2PJQ1</accession>
<reference evidence="2 3" key="1">
    <citation type="submission" date="2020-06" db="EMBL/GenBank/DDBJ databases">
        <authorList>
            <person name="Cao W.R."/>
        </authorList>
    </citation>
    <scope>NUCLEOTIDE SEQUENCE [LARGE SCALE GENOMIC DNA]</scope>
    <source>
        <strain evidence="2 3">B1Z28</strain>
    </source>
</reference>
<dbReference type="Proteomes" id="UP000630805">
    <property type="component" value="Unassembled WGS sequence"/>
</dbReference>
<protein>
    <submittedName>
        <fullName evidence="2">Helix-turn-helix domain-containing protein</fullName>
    </submittedName>
</protein>
<comment type="caution">
    <text evidence="2">The sequence shown here is derived from an EMBL/GenBank/DDBJ whole genome shotgun (WGS) entry which is preliminary data.</text>
</comment>
<evidence type="ECO:0000313" key="3">
    <source>
        <dbReference type="Proteomes" id="UP000630805"/>
    </source>
</evidence>
<feature type="domain" description="HTH cro/C1-type" evidence="1">
    <location>
        <begin position="32"/>
        <end position="88"/>
    </location>
</feature>
<dbReference type="Pfam" id="PF01381">
    <property type="entry name" value="HTH_3"/>
    <property type="match status" value="1"/>
</dbReference>
<organism evidence="2 3">
    <name type="scientific">Ruegeria haliotis</name>
    <dbReference type="NCBI Taxonomy" id="2747601"/>
    <lineage>
        <taxon>Bacteria</taxon>
        <taxon>Pseudomonadati</taxon>
        <taxon>Pseudomonadota</taxon>
        <taxon>Alphaproteobacteria</taxon>
        <taxon>Rhodobacterales</taxon>
        <taxon>Roseobacteraceae</taxon>
        <taxon>Ruegeria</taxon>
    </lineage>
</organism>
<evidence type="ECO:0000259" key="1">
    <source>
        <dbReference type="PROSITE" id="PS50943"/>
    </source>
</evidence>
<dbReference type="Gene3D" id="1.10.260.40">
    <property type="entry name" value="lambda repressor-like DNA-binding domains"/>
    <property type="match status" value="1"/>
</dbReference>
<keyword evidence="3" id="KW-1185">Reference proteome</keyword>
<sequence length="148" mass="16785">MPDFIQRRRWARLLDRNAARFEDLPTPEKGWIATMRLALGMSAEQVAMRKGVSRNAVYQAERSEQDGAISLKQMENIAAAMGGRFVYAIVPDAPVEQLKYNQAVRNAQQMALDEPGFATWSVDEQQDWKDDAAAQQLHDMPLGFWDAE</sequence>
<proteinExistence type="predicted"/>
<dbReference type="SMART" id="SM00530">
    <property type="entry name" value="HTH_XRE"/>
    <property type="match status" value="1"/>
</dbReference>
<dbReference type="InterPro" id="IPR001387">
    <property type="entry name" value="Cro/C1-type_HTH"/>
</dbReference>
<dbReference type="InterPro" id="IPR010982">
    <property type="entry name" value="Lambda_DNA-bd_dom_sf"/>
</dbReference>
<evidence type="ECO:0000313" key="2">
    <source>
        <dbReference type="EMBL" id="NVO54324.1"/>
    </source>
</evidence>
<dbReference type="PROSITE" id="PS50943">
    <property type="entry name" value="HTH_CROC1"/>
    <property type="match status" value="1"/>
</dbReference>
<name>A0ABX2PJQ1_9RHOB</name>